<dbReference type="Proteomes" id="UP000053732">
    <property type="component" value="Unassembled WGS sequence"/>
</dbReference>
<evidence type="ECO:0000313" key="2">
    <source>
        <dbReference type="Proteomes" id="UP000053732"/>
    </source>
</evidence>
<dbReference type="PANTHER" id="PTHR32487:SF29">
    <property type="entry name" value="NAD-DEPENDENT EPIMERASE_DEHYDRATASE DOMAIN-CONTAINING PROTEIN"/>
    <property type="match status" value="1"/>
</dbReference>
<name>A0A0G4PSE0_PENC3</name>
<protein>
    <submittedName>
        <fullName evidence="1">Str. FM013</fullName>
    </submittedName>
</protein>
<proteinExistence type="predicted"/>
<evidence type="ECO:0000313" key="1">
    <source>
        <dbReference type="EMBL" id="CRL29364.1"/>
    </source>
</evidence>
<keyword evidence="2" id="KW-1185">Reference proteome</keyword>
<dbReference type="EMBL" id="HG793168">
    <property type="protein sequence ID" value="CRL29364.1"/>
    <property type="molecule type" value="Genomic_DNA"/>
</dbReference>
<dbReference type="Gene3D" id="3.40.50.720">
    <property type="entry name" value="NAD(P)-binding Rossmann-like Domain"/>
    <property type="match status" value="1"/>
</dbReference>
<gene>
    <name evidence="1" type="ORF">PCAMFM013_S035g000059</name>
</gene>
<sequence>MDGEAAWSTDELVVVNKRLLGNFIVGLQLNNTIPKCVLLQLGAKYYGLHRGPTRCSQVELDPRILSGSDFYYDEDYLQAFAKKHQIGWNTTRPSHIAGLVPDPATIICYPLAICIVSDRSKSKTFDVSDDSLFAWGKFWAKLTEHFRMPWTGPDTSDDASYETMTITHDPPRGYGPLGGLRFRFRLARWAKRLEVQKAWAEIAEKGGFRDIDRVFGFADLSIAMNFLIEISGKPSLNVNRAD</sequence>
<dbReference type="PANTHER" id="PTHR32487">
    <property type="entry name" value="3-OXO-DELTA(4,5)-STEROID 5-BETA-REDUCTASE"/>
    <property type="match status" value="1"/>
</dbReference>
<organism evidence="1 2">
    <name type="scientific">Penicillium camemberti (strain FM 013)</name>
    <dbReference type="NCBI Taxonomy" id="1429867"/>
    <lineage>
        <taxon>Eukaryota</taxon>
        <taxon>Fungi</taxon>
        <taxon>Dikarya</taxon>
        <taxon>Ascomycota</taxon>
        <taxon>Pezizomycotina</taxon>
        <taxon>Eurotiomycetes</taxon>
        <taxon>Eurotiomycetidae</taxon>
        <taxon>Eurotiales</taxon>
        <taxon>Aspergillaceae</taxon>
        <taxon>Penicillium</taxon>
    </lineage>
</organism>
<reference evidence="1 2" key="1">
    <citation type="journal article" date="2014" name="Nat. Commun.">
        <title>Multiple recent horizontal transfers of a large genomic region in cheese making fungi.</title>
        <authorList>
            <person name="Cheeseman K."/>
            <person name="Ropars J."/>
            <person name="Renault P."/>
            <person name="Dupont J."/>
            <person name="Gouzy J."/>
            <person name="Branca A."/>
            <person name="Abraham A.L."/>
            <person name="Ceppi M."/>
            <person name="Conseiller E."/>
            <person name="Debuchy R."/>
            <person name="Malagnac F."/>
            <person name="Goarin A."/>
            <person name="Silar P."/>
            <person name="Lacoste S."/>
            <person name="Sallet E."/>
            <person name="Bensimon A."/>
            <person name="Giraud T."/>
            <person name="Brygoo Y."/>
        </authorList>
    </citation>
    <scope>NUCLEOTIDE SEQUENCE [LARGE SCALE GENOMIC DNA]</scope>
    <source>
        <strain evidence="2">FM 013</strain>
    </source>
</reference>
<dbReference type="STRING" id="1429867.A0A0G4PSE0"/>
<dbReference type="AlphaFoldDB" id="A0A0G4PSE0"/>
<accession>A0A0G4PSE0</accession>